<feature type="region of interest" description="Disordered" evidence="1">
    <location>
        <begin position="1"/>
        <end position="39"/>
    </location>
</feature>
<evidence type="ECO:0000313" key="3">
    <source>
        <dbReference type="Proteomes" id="UP000027265"/>
    </source>
</evidence>
<protein>
    <submittedName>
        <fullName evidence="2">Uncharacterized protein</fullName>
    </submittedName>
</protein>
<name>A0A067PDL5_9AGAM</name>
<dbReference type="AlphaFoldDB" id="A0A067PDL5"/>
<organism evidence="2 3">
    <name type="scientific">Jaapia argillacea MUCL 33604</name>
    <dbReference type="NCBI Taxonomy" id="933084"/>
    <lineage>
        <taxon>Eukaryota</taxon>
        <taxon>Fungi</taxon>
        <taxon>Dikarya</taxon>
        <taxon>Basidiomycota</taxon>
        <taxon>Agaricomycotina</taxon>
        <taxon>Agaricomycetes</taxon>
        <taxon>Agaricomycetidae</taxon>
        <taxon>Jaapiales</taxon>
        <taxon>Jaapiaceae</taxon>
        <taxon>Jaapia</taxon>
    </lineage>
</organism>
<gene>
    <name evidence="2" type="ORF">JAAARDRAFT_197936</name>
</gene>
<evidence type="ECO:0000313" key="2">
    <source>
        <dbReference type="EMBL" id="KDQ52869.1"/>
    </source>
</evidence>
<dbReference type="InParanoid" id="A0A067PDL5"/>
<keyword evidence="3" id="KW-1185">Reference proteome</keyword>
<accession>A0A067PDL5</accession>
<evidence type="ECO:0000256" key="1">
    <source>
        <dbReference type="SAM" id="MobiDB-lite"/>
    </source>
</evidence>
<feature type="compositionally biased region" description="Pro residues" evidence="1">
    <location>
        <begin position="1"/>
        <end position="10"/>
    </location>
</feature>
<sequence>MAYKSNPPPFLKTMLPTPEHMGGLPTPMHPTTSRPWITGENLFIPADPTLEDRQDDPQASLAPTETTLPMTTMMTMIKGEVGLLLEEEDLEEEDLREEVTLELDHEVPLAQEDLPPVPVP</sequence>
<dbReference type="Proteomes" id="UP000027265">
    <property type="component" value="Unassembled WGS sequence"/>
</dbReference>
<reference evidence="3" key="1">
    <citation type="journal article" date="2014" name="Proc. Natl. Acad. Sci. U.S.A.">
        <title>Extensive sampling of basidiomycete genomes demonstrates inadequacy of the white-rot/brown-rot paradigm for wood decay fungi.</title>
        <authorList>
            <person name="Riley R."/>
            <person name="Salamov A.A."/>
            <person name="Brown D.W."/>
            <person name="Nagy L.G."/>
            <person name="Floudas D."/>
            <person name="Held B.W."/>
            <person name="Levasseur A."/>
            <person name="Lombard V."/>
            <person name="Morin E."/>
            <person name="Otillar R."/>
            <person name="Lindquist E.A."/>
            <person name="Sun H."/>
            <person name="LaButti K.M."/>
            <person name="Schmutz J."/>
            <person name="Jabbour D."/>
            <person name="Luo H."/>
            <person name="Baker S.E."/>
            <person name="Pisabarro A.G."/>
            <person name="Walton J.D."/>
            <person name="Blanchette R.A."/>
            <person name="Henrissat B."/>
            <person name="Martin F."/>
            <person name="Cullen D."/>
            <person name="Hibbett D.S."/>
            <person name="Grigoriev I.V."/>
        </authorList>
    </citation>
    <scope>NUCLEOTIDE SEQUENCE [LARGE SCALE GENOMIC DNA]</scope>
    <source>
        <strain evidence="3">MUCL 33604</strain>
    </source>
</reference>
<dbReference type="HOGENOM" id="CLU_2050004_0_0_1"/>
<proteinExistence type="predicted"/>
<dbReference type="EMBL" id="KL197737">
    <property type="protein sequence ID" value="KDQ52869.1"/>
    <property type="molecule type" value="Genomic_DNA"/>
</dbReference>